<evidence type="ECO:0000256" key="7">
    <source>
        <dbReference type="ARBA" id="ARBA00022989"/>
    </source>
</evidence>
<feature type="transmembrane region" description="Helical" evidence="9">
    <location>
        <begin position="962"/>
        <end position="978"/>
    </location>
</feature>
<dbReference type="EMBL" id="KE504251">
    <property type="protein sequence ID" value="EPS93930.1"/>
    <property type="molecule type" value="Genomic_DNA"/>
</dbReference>
<dbReference type="SMART" id="SM00831">
    <property type="entry name" value="Cation_ATPase_N"/>
    <property type="match status" value="1"/>
</dbReference>
<dbReference type="PRINTS" id="PR00119">
    <property type="entry name" value="CATATPASE"/>
</dbReference>
<dbReference type="GO" id="GO:0005391">
    <property type="term" value="F:P-type sodium:potassium-exchanging transporter activity"/>
    <property type="evidence" value="ECO:0007669"/>
    <property type="project" value="TreeGrafter"/>
</dbReference>
<dbReference type="InterPro" id="IPR059000">
    <property type="entry name" value="ATPase_P-type_domA"/>
</dbReference>
<dbReference type="Pfam" id="PF00690">
    <property type="entry name" value="Cation_ATPase_N"/>
    <property type="match status" value="1"/>
</dbReference>
<dbReference type="GO" id="GO:0005524">
    <property type="term" value="F:ATP binding"/>
    <property type="evidence" value="ECO:0007669"/>
    <property type="project" value="UniProtKB-KW"/>
</dbReference>
<dbReference type="Pfam" id="PF13246">
    <property type="entry name" value="Cation_ATPase"/>
    <property type="match status" value="1"/>
</dbReference>
<dbReference type="SUPFAM" id="SSF56784">
    <property type="entry name" value="HAD-like"/>
    <property type="match status" value="1"/>
</dbReference>
<dbReference type="AlphaFoldDB" id="S8EWC3"/>
<keyword evidence="12" id="KW-1185">Reference proteome</keyword>
<dbReference type="OrthoDB" id="158672at2759"/>
<feature type="transmembrane region" description="Helical" evidence="9">
    <location>
        <begin position="159"/>
        <end position="182"/>
    </location>
</feature>
<dbReference type="SFLD" id="SFLDG00002">
    <property type="entry name" value="C1.7:_P-type_atpase_like"/>
    <property type="match status" value="1"/>
</dbReference>
<evidence type="ECO:0000256" key="8">
    <source>
        <dbReference type="ARBA" id="ARBA00023136"/>
    </source>
</evidence>
<evidence type="ECO:0000259" key="10">
    <source>
        <dbReference type="SMART" id="SM00831"/>
    </source>
</evidence>
<dbReference type="PROSITE" id="PS00154">
    <property type="entry name" value="ATPASE_E1_E2"/>
    <property type="match status" value="1"/>
</dbReference>
<feature type="transmembrane region" description="Helical" evidence="9">
    <location>
        <begin position="1029"/>
        <end position="1047"/>
    </location>
</feature>
<evidence type="ECO:0000256" key="2">
    <source>
        <dbReference type="ARBA" id="ARBA00022475"/>
    </source>
</evidence>
<evidence type="ECO:0000256" key="3">
    <source>
        <dbReference type="ARBA" id="ARBA00022692"/>
    </source>
</evidence>
<evidence type="ECO:0000256" key="6">
    <source>
        <dbReference type="ARBA" id="ARBA00022967"/>
    </source>
</evidence>
<dbReference type="InterPro" id="IPR008250">
    <property type="entry name" value="ATPase_P-typ_transduc_dom_A_sf"/>
</dbReference>
<dbReference type="GO" id="GO:0006883">
    <property type="term" value="P:intracellular sodium ion homeostasis"/>
    <property type="evidence" value="ECO:0007669"/>
    <property type="project" value="TreeGrafter"/>
</dbReference>
<dbReference type="SUPFAM" id="SSF81660">
    <property type="entry name" value="Metal cation-transporting ATPase, ATP-binding domain N"/>
    <property type="match status" value="1"/>
</dbReference>
<dbReference type="SUPFAM" id="SSF81665">
    <property type="entry name" value="Calcium ATPase, transmembrane domain M"/>
    <property type="match status" value="1"/>
</dbReference>
<keyword evidence="4" id="KW-0547">Nucleotide-binding</keyword>
<accession>S8EWC3</accession>
<comment type="subcellular location">
    <subcellularLocation>
        <location evidence="1">Cell membrane</location>
        <topology evidence="1">Multi-pass membrane protein</topology>
    </subcellularLocation>
</comment>
<dbReference type="InterPro" id="IPR044492">
    <property type="entry name" value="P_typ_ATPase_HD_dom"/>
</dbReference>
<evidence type="ECO:0000313" key="11">
    <source>
        <dbReference type="EMBL" id="EPS93930.1"/>
    </source>
</evidence>
<evidence type="ECO:0000256" key="5">
    <source>
        <dbReference type="ARBA" id="ARBA00022840"/>
    </source>
</evidence>
<gene>
    <name evidence="11" type="ORF">FOMPIDRAFT_1135260</name>
</gene>
<dbReference type="SFLD" id="SFLDS00003">
    <property type="entry name" value="Haloacid_Dehalogenase"/>
    <property type="match status" value="1"/>
</dbReference>
<protein>
    <recommendedName>
        <fullName evidence="10">Cation-transporting P-type ATPase N-terminal domain-containing protein</fullName>
    </recommendedName>
</protein>
<dbReference type="Proteomes" id="UP000015241">
    <property type="component" value="Unassembled WGS sequence"/>
</dbReference>
<dbReference type="GO" id="GO:1990573">
    <property type="term" value="P:potassium ion import across plasma membrane"/>
    <property type="evidence" value="ECO:0007669"/>
    <property type="project" value="TreeGrafter"/>
</dbReference>
<dbReference type="Pfam" id="PF00689">
    <property type="entry name" value="Cation_ATPase_C"/>
    <property type="match status" value="1"/>
</dbReference>
<dbReference type="SFLD" id="SFLDF00027">
    <property type="entry name" value="p-type_atpase"/>
    <property type="match status" value="1"/>
</dbReference>
<feature type="transmembrane region" description="Helical" evidence="9">
    <location>
        <begin position="998"/>
        <end position="1017"/>
    </location>
</feature>
<evidence type="ECO:0000256" key="1">
    <source>
        <dbReference type="ARBA" id="ARBA00004651"/>
    </source>
</evidence>
<dbReference type="Gene3D" id="3.40.50.1000">
    <property type="entry name" value="HAD superfamily/HAD-like"/>
    <property type="match status" value="1"/>
</dbReference>
<dbReference type="InterPro" id="IPR023299">
    <property type="entry name" value="ATPase_P-typ_cyto_dom_N"/>
</dbReference>
<dbReference type="GO" id="GO:0036376">
    <property type="term" value="P:sodium ion export across plasma membrane"/>
    <property type="evidence" value="ECO:0007669"/>
    <property type="project" value="TreeGrafter"/>
</dbReference>
<dbReference type="InterPro" id="IPR023214">
    <property type="entry name" value="HAD_sf"/>
</dbReference>
<proteinExistence type="predicted"/>
<dbReference type="HOGENOM" id="CLU_002360_4_1_1"/>
<name>S8EWC3_FOMSC</name>
<evidence type="ECO:0000256" key="4">
    <source>
        <dbReference type="ARBA" id="ARBA00022741"/>
    </source>
</evidence>
<dbReference type="InterPro" id="IPR036412">
    <property type="entry name" value="HAD-like_sf"/>
</dbReference>
<keyword evidence="2" id="KW-1003">Cell membrane</keyword>
<dbReference type="Pfam" id="PF00122">
    <property type="entry name" value="E1-E2_ATPase"/>
    <property type="match status" value="1"/>
</dbReference>
<dbReference type="InParanoid" id="S8EWC3"/>
<reference evidence="11 12" key="1">
    <citation type="journal article" date="2012" name="Science">
        <title>The Paleozoic origin of enzymatic lignin decomposition reconstructed from 31 fungal genomes.</title>
        <authorList>
            <person name="Floudas D."/>
            <person name="Binder M."/>
            <person name="Riley R."/>
            <person name="Barry K."/>
            <person name="Blanchette R.A."/>
            <person name="Henrissat B."/>
            <person name="Martinez A.T."/>
            <person name="Otillar R."/>
            <person name="Spatafora J.W."/>
            <person name="Yadav J.S."/>
            <person name="Aerts A."/>
            <person name="Benoit I."/>
            <person name="Boyd A."/>
            <person name="Carlson A."/>
            <person name="Copeland A."/>
            <person name="Coutinho P.M."/>
            <person name="de Vries R.P."/>
            <person name="Ferreira P."/>
            <person name="Findley K."/>
            <person name="Foster B."/>
            <person name="Gaskell J."/>
            <person name="Glotzer D."/>
            <person name="Gorecki P."/>
            <person name="Heitman J."/>
            <person name="Hesse C."/>
            <person name="Hori C."/>
            <person name="Igarashi K."/>
            <person name="Jurgens J.A."/>
            <person name="Kallen N."/>
            <person name="Kersten P."/>
            <person name="Kohler A."/>
            <person name="Kuees U."/>
            <person name="Kumar T.K.A."/>
            <person name="Kuo A."/>
            <person name="LaButti K."/>
            <person name="Larrondo L.F."/>
            <person name="Lindquist E."/>
            <person name="Ling A."/>
            <person name="Lombard V."/>
            <person name="Lucas S."/>
            <person name="Lundell T."/>
            <person name="Martin R."/>
            <person name="McLaughlin D.J."/>
            <person name="Morgenstern I."/>
            <person name="Morin E."/>
            <person name="Murat C."/>
            <person name="Nagy L.G."/>
            <person name="Nolan M."/>
            <person name="Ohm R.A."/>
            <person name="Patyshakuliyeva A."/>
            <person name="Rokas A."/>
            <person name="Ruiz-Duenas F.J."/>
            <person name="Sabat G."/>
            <person name="Salamov A."/>
            <person name="Samejima M."/>
            <person name="Schmutz J."/>
            <person name="Slot J.C."/>
            <person name="St John F."/>
            <person name="Stenlid J."/>
            <person name="Sun H."/>
            <person name="Sun S."/>
            <person name="Syed K."/>
            <person name="Tsang A."/>
            <person name="Wiebenga A."/>
            <person name="Young D."/>
            <person name="Pisabarro A."/>
            <person name="Eastwood D.C."/>
            <person name="Martin F."/>
            <person name="Cullen D."/>
            <person name="Grigoriev I.V."/>
            <person name="Hibbett D.S."/>
        </authorList>
    </citation>
    <scope>NUCLEOTIDE SEQUENCE</scope>
    <source>
        <strain evidence="12">FP-58527</strain>
    </source>
</reference>
<dbReference type="FunFam" id="3.40.50.1000:FF:000083">
    <property type="entry name" value="Sodium/potassium-transporting ATPase subunit alpha"/>
    <property type="match status" value="1"/>
</dbReference>
<evidence type="ECO:0000256" key="9">
    <source>
        <dbReference type="SAM" id="Phobius"/>
    </source>
</evidence>
<dbReference type="FunFam" id="3.40.50.1000:FF:000001">
    <property type="entry name" value="Phospholipid-transporting ATPase IC"/>
    <property type="match status" value="1"/>
</dbReference>
<dbReference type="InterPro" id="IPR004014">
    <property type="entry name" value="ATPase_P-typ_cation-transptr_N"/>
</dbReference>
<keyword evidence="8 9" id="KW-0472">Membrane</keyword>
<feature type="transmembrane region" description="Helical" evidence="9">
    <location>
        <begin position="126"/>
        <end position="147"/>
    </location>
</feature>
<dbReference type="Pfam" id="PF08282">
    <property type="entry name" value="Hydrolase_3"/>
    <property type="match status" value="1"/>
</dbReference>
<dbReference type="Gene3D" id="1.20.1110.10">
    <property type="entry name" value="Calcium-transporting ATPase, transmembrane domain"/>
    <property type="match status" value="1"/>
</dbReference>
<feature type="domain" description="Cation-transporting P-type ATPase N-terminal" evidence="10">
    <location>
        <begin position="77"/>
        <end position="150"/>
    </location>
</feature>
<keyword evidence="3 9" id="KW-0812">Transmembrane</keyword>
<dbReference type="PANTHER" id="PTHR43294:SF21">
    <property type="entry name" value="CATION TRANSPORTING ATPASE"/>
    <property type="match status" value="1"/>
</dbReference>
<dbReference type="NCBIfam" id="TIGR01494">
    <property type="entry name" value="ATPase_P-type"/>
    <property type="match status" value="2"/>
</dbReference>
<dbReference type="Gene3D" id="2.70.150.10">
    <property type="entry name" value="Calcium-transporting ATPase, cytoplasmic transduction domain A"/>
    <property type="match status" value="1"/>
</dbReference>
<organism evidence="11 12">
    <name type="scientific">Fomitopsis schrenkii</name>
    <name type="common">Brown rot fungus</name>
    <dbReference type="NCBI Taxonomy" id="2126942"/>
    <lineage>
        <taxon>Eukaryota</taxon>
        <taxon>Fungi</taxon>
        <taxon>Dikarya</taxon>
        <taxon>Basidiomycota</taxon>
        <taxon>Agaricomycotina</taxon>
        <taxon>Agaricomycetes</taxon>
        <taxon>Polyporales</taxon>
        <taxon>Fomitopsis</taxon>
    </lineage>
</organism>
<dbReference type="InterPro" id="IPR001757">
    <property type="entry name" value="P_typ_ATPase"/>
</dbReference>
<dbReference type="GO" id="GO:0005886">
    <property type="term" value="C:plasma membrane"/>
    <property type="evidence" value="ECO:0007669"/>
    <property type="project" value="UniProtKB-SubCell"/>
</dbReference>
<dbReference type="PRINTS" id="PR00121">
    <property type="entry name" value="NAKATPASE"/>
</dbReference>
<dbReference type="STRING" id="743788.S8EWC3"/>
<feature type="transmembrane region" description="Helical" evidence="9">
    <location>
        <begin position="321"/>
        <end position="346"/>
    </location>
</feature>
<keyword evidence="5" id="KW-0067">ATP-binding</keyword>
<dbReference type="GO" id="GO:0030007">
    <property type="term" value="P:intracellular potassium ion homeostasis"/>
    <property type="evidence" value="ECO:0007669"/>
    <property type="project" value="TreeGrafter"/>
</dbReference>
<feature type="transmembrane region" description="Helical" evidence="9">
    <location>
        <begin position="824"/>
        <end position="848"/>
    </location>
</feature>
<feature type="transmembrane region" description="Helical" evidence="9">
    <location>
        <begin position="895"/>
        <end position="922"/>
    </location>
</feature>
<keyword evidence="6" id="KW-1278">Translocase</keyword>
<dbReference type="eggNOG" id="KOG0203">
    <property type="taxonomic scope" value="Eukaryota"/>
</dbReference>
<dbReference type="Gene3D" id="3.40.1110.10">
    <property type="entry name" value="Calcium-transporting ATPase, cytoplasmic domain N"/>
    <property type="match status" value="1"/>
</dbReference>
<keyword evidence="7 9" id="KW-1133">Transmembrane helix</keyword>
<dbReference type="InterPro" id="IPR050510">
    <property type="entry name" value="Cation_transp_ATPase_P-type"/>
</dbReference>
<dbReference type="GO" id="GO:0016887">
    <property type="term" value="F:ATP hydrolysis activity"/>
    <property type="evidence" value="ECO:0007669"/>
    <property type="project" value="InterPro"/>
</dbReference>
<dbReference type="InterPro" id="IPR023298">
    <property type="entry name" value="ATPase_P-typ_TM_dom_sf"/>
</dbReference>
<sequence>MQAKDVVDPGALAKDGPKDHDISIRYVYPACRPFWPALTGLSSSYRTLSIQIEDSQLDKPKAGAKGTDPASAIRNIDAHTLSPEDVFARYATSPAVGLEAAAVERRAKTGGKNVISPPKTQYWKKAVNYVFGGFNFLMWIAFIVTILSYKPLGDPDPAAFNLGVAVLLLLVIIVSATFYALVDWHASRIMNSIKTLIAEEATVIRDGKQQTIASRDVVVGDLVVLSMGDRVPADIRLVQASSDLRFDRALLTGESDMIPGSLEQTSPNALETRNLALTSTFVVQGTCSGVVFAIGDRSVMGRIVAMSGETRFKLTTVQREVWFFTKIVSTLALGLFIIAIVVWAAWLRTSFPDYETASGAIINSIGCLTAFVPQGLPVCVALSLTIVAKRMAKRSVLVKNLATIETLGCMSVICSDKTGTLTMGKMSVQNVAFLDGQYPVASLSDAESAAPPALKALHMIARLCNGAKFDAATEHLPLEERAVKGDATDSAVLSFAEALRIPSLDIDAPALLASHEKLFEIPFNSRNKWMLAVWRALPNEAADDNAWMLVKGAPDVLFGACTSVMRADGSVHHLGAGARRQLDALQEEWSSEGQRVLALCRRSLRGVKLRADMPANEMEELMYAELQGLTLVGFVGIRDPPRPDVLGAVATIRRAGVRIFMVTGDFKLTALAIAKQVLDTIHELRSSEVIKVYADLAPPEIKPDDEGERRALVLTGDDVAGLRHEEWNVVIGRYTEIVFARTTPEQKLQIVENIKARGDNTVAVTGDGVNDAPALKAADIGVAMGAGSDVAKEAAAMVLLNNDFSSIVVAIEMGRLVFDNLKKVMIYLMPAGTYTEFMTVFANVFLGMQLALSSYLQVCFSITNDVVMSISLMYEKPEADLMLRKPRNARTDRLTDWRFFIQIYLFIGLMMWPCAMSMWFLFMQKQGLGFYDVILVYNKWTEGYKGYTIDQLSHFVSVGQCVYYVTMVFMQYGGLLAVRNRRVSILQSNPLWGPRRNYVVLMGMVGTALIAVVNLYGPGLQDVFDTTPIPRMFWGIPFAFALGILTMDEIRKLLVRTYPKSLIAKMAW</sequence>
<evidence type="ECO:0000313" key="12">
    <source>
        <dbReference type="Proteomes" id="UP000015241"/>
    </source>
</evidence>
<dbReference type="PANTHER" id="PTHR43294">
    <property type="entry name" value="SODIUM/POTASSIUM-TRANSPORTING ATPASE SUBUNIT ALPHA"/>
    <property type="match status" value="1"/>
</dbReference>
<dbReference type="GO" id="GO:1902600">
    <property type="term" value="P:proton transmembrane transport"/>
    <property type="evidence" value="ECO:0007669"/>
    <property type="project" value="TreeGrafter"/>
</dbReference>
<dbReference type="InterPro" id="IPR018303">
    <property type="entry name" value="ATPase_P-typ_P_site"/>
</dbReference>
<dbReference type="InterPro" id="IPR006068">
    <property type="entry name" value="ATPase_P-typ_cation-transptr_C"/>
</dbReference>
<dbReference type="SUPFAM" id="SSF81653">
    <property type="entry name" value="Calcium ATPase, transduction domain A"/>
    <property type="match status" value="1"/>
</dbReference>